<comment type="caution">
    <text evidence="1">The sequence shown here is derived from an EMBL/GenBank/DDBJ whole genome shotgun (WGS) entry which is preliminary data.</text>
</comment>
<protein>
    <submittedName>
        <fullName evidence="1">Uncharacterized protein</fullName>
    </submittedName>
</protein>
<dbReference type="EMBL" id="BARW01002478">
    <property type="protein sequence ID" value="GAI71570.1"/>
    <property type="molecule type" value="Genomic_DNA"/>
</dbReference>
<gene>
    <name evidence="1" type="ORF">S12H4_06881</name>
</gene>
<organism evidence="1">
    <name type="scientific">marine sediment metagenome</name>
    <dbReference type="NCBI Taxonomy" id="412755"/>
    <lineage>
        <taxon>unclassified sequences</taxon>
        <taxon>metagenomes</taxon>
        <taxon>ecological metagenomes</taxon>
    </lineage>
</organism>
<dbReference type="AlphaFoldDB" id="X1S828"/>
<evidence type="ECO:0000313" key="1">
    <source>
        <dbReference type="EMBL" id="GAI71570.1"/>
    </source>
</evidence>
<accession>X1S828</accession>
<name>X1S828_9ZZZZ</name>
<sequence>MKERRQGASAFSTGYMGFRWFMQARYLKIPFQKGVHSAIESNIPMFVQW</sequence>
<proteinExistence type="predicted"/>
<reference evidence="1" key="1">
    <citation type="journal article" date="2014" name="Front. Microbiol.">
        <title>High frequency of phylogenetically diverse reductive dehalogenase-homologous genes in deep subseafloor sedimentary metagenomes.</title>
        <authorList>
            <person name="Kawai M."/>
            <person name="Futagami T."/>
            <person name="Toyoda A."/>
            <person name="Takaki Y."/>
            <person name="Nishi S."/>
            <person name="Hori S."/>
            <person name="Arai W."/>
            <person name="Tsubouchi T."/>
            <person name="Morono Y."/>
            <person name="Uchiyama I."/>
            <person name="Ito T."/>
            <person name="Fujiyama A."/>
            <person name="Inagaki F."/>
            <person name="Takami H."/>
        </authorList>
    </citation>
    <scope>NUCLEOTIDE SEQUENCE</scope>
    <source>
        <strain evidence="1">Expedition CK06-06</strain>
    </source>
</reference>